<proteinExistence type="inferred from homology"/>
<keyword evidence="13" id="KW-0511">Multifunctional enzyme</keyword>
<dbReference type="EC" id="5.3.1.24" evidence="15"/>
<dbReference type="Proteomes" id="UP000516320">
    <property type="component" value="Chromosome"/>
</dbReference>
<dbReference type="PROSITE" id="PS00614">
    <property type="entry name" value="IGPS"/>
    <property type="match status" value="1"/>
</dbReference>
<comment type="pathway">
    <text evidence="4">Amino-acid biosynthesis; L-tryptophan biosynthesis; L-tryptophan from chorismate: step 4/5.</text>
</comment>
<accession>A0A7H0SRY7</accession>
<dbReference type="Pfam" id="PF00697">
    <property type="entry name" value="PRAI"/>
    <property type="match status" value="1"/>
</dbReference>
<evidence type="ECO:0000256" key="13">
    <source>
        <dbReference type="ARBA" id="ARBA00023268"/>
    </source>
</evidence>
<dbReference type="InterPro" id="IPR013785">
    <property type="entry name" value="Aldolase_TIM"/>
</dbReference>
<dbReference type="EMBL" id="CP046884">
    <property type="protein sequence ID" value="QNQ91312.1"/>
    <property type="molecule type" value="Genomic_DNA"/>
</dbReference>
<protein>
    <recommendedName>
        <fullName evidence="15">N-(5'-phosphoribosyl)anthranilate isomerase</fullName>
        <shortName evidence="15">PRAI</shortName>
        <ecNumber evidence="15">5.3.1.24</ecNumber>
    </recommendedName>
</protein>
<keyword evidence="9 15" id="KW-0822">Tryptophan biosynthesis</keyword>
<evidence type="ECO:0000313" key="18">
    <source>
        <dbReference type="EMBL" id="QNQ91312.1"/>
    </source>
</evidence>
<dbReference type="PANTHER" id="PTHR22854:SF2">
    <property type="entry name" value="INDOLE-3-GLYCEROL-PHOSPHATE SYNTHASE"/>
    <property type="match status" value="1"/>
</dbReference>
<comment type="catalytic activity">
    <reaction evidence="1 15">
        <text>N-(5-phospho-beta-D-ribosyl)anthranilate = 1-(2-carboxyphenylamino)-1-deoxy-D-ribulose 5-phosphate</text>
        <dbReference type="Rhea" id="RHEA:21540"/>
        <dbReference type="ChEBI" id="CHEBI:18277"/>
        <dbReference type="ChEBI" id="CHEBI:58613"/>
        <dbReference type="EC" id="5.3.1.24"/>
    </reaction>
</comment>
<dbReference type="AlphaFoldDB" id="A0A7H0SRY7"/>
<evidence type="ECO:0000256" key="4">
    <source>
        <dbReference type="ARBA" id="ARBA00004696"/>
    </source>
</evidence>
<organism evidence="18 19">
    <name type="scientific">Corynebacterium poyangense</name>
    <dbReference type="NCBI Taxonomy" id="2684405"/>
    <lineage>
        <taxon>Bacteria</taxon>
        <taxon>Bacillati</taxon>
        <taxon>Actinomycetota</taxon>
        <taxon>Actinomycetes</taxon>
        <taxon>Mycobacteriales</taxon>
        <taxon>Corynebacteriaceae</taxon>
        <taxon>Corynebacterium</taxon>
    </lineage>
</organism>
<evidence type="ECO:0000256" key="15">
    <source>
        <dbReference type="HAMAP-Rule" id="MF_00135"/>
    </source>
</evidence>
<dbReference type="InterPro" id="IPR001240">
    <property type="entry name" value="PRAI_dom"/>
</dbReference>
<dbReference type="InterPro" id="IPR013798">
    <property type="entry name" value="Indole-3-glycerol_P_synth_dom"/>
</dbReference>
<dbReference type="CDD" id="cd00331">
    <property type="entry name" value="IGPS"/>
    <property type="match status" value="1"/>
</dbReference>
<keyword evidence="12 18" id="KW-0456">Lyase</keyword>
<evidence type="ECO:0000256" key="3">
    <source>
        <dbReference type="ARBA" id="ARBA00004664"/>
    </source>
</evidence>
<dbReference type="InterPro" id="IPR001468">
    <property type="entry name" value="Indole-3-GlycerolPSynthase_CS"/>
</dbReference>
<gene>
    <name evidence="18" type="primary">trpCF</name>
    <name evidence="15" type="synonym">trpF</name>
    <name evidence="18" type="ORF">GP475_12215</name>
</gene>
<keyword evidence="11 15" id="KW-0413">Isomerase</keyword>
<comment type="function">
    <text evidence="14">Bifunctional enzyme that catalyzes two sequential steps of tryptophan biosynthetic pathway. The first reaction is catalyzed by the isomerase, coded by the TrpF domain; the second reaction is catalyzed by the synthase, coded by the TrpC domain.</text>
</comment>
<dbReference type="PANTHER" id="PTHR22854">
    <property type="entry name" value="TRYPTOPHAN BIOSYNTHESIS PROTEIN"/>
    <property type="match status" value="1"/>
</dbReference>
<evidence type="ECO:0000256" key="8">
    <source>
        <dbReference type="ARBA" id="ARBA00022793"/>
    </source>
</evidence>
<evidence type="ECO:0000259" key="16">
    <source>
        <dbReference type="Pfam" id="PF00218"/>
    </source>
</evidence>
<dbReference type="GO" id="GO:0004640">
    <property type="term" value="F:phosphoribosylanthranilate isomerase activity"/>
    <property type="evidence" value="ECO:0007669"/>
    <property type="project" value="UniProtKB-UniRule"/>
</dbReference>
<comment type="similarity">
    <text evidence="6">In the C-terminal section; belongs to the TrpF family.</text>
</comment>
<feature type="domain" description="Indole-3-glycerol phosphate synthase" evidence="16">
    <location>
        <begin position="9"/>
        <end position="262"/>
    </location>
</feature>
<reference evidence="18 19" key="1">
    <citation type="submission" date="2019-12" db="EMBL/GenBank/DDBJ databases">
        <title>Corynebacterium sp. nov., isolated from feces of the Anser Albifrons in China.</title>
        <authorList>
            <person name="Liu Q."/>
        </authorList>
    </citation>
    <scope>NUCLEOTIDE SEQUENCE [LARGE SCALE GENOMIC DNA]</scope>
    <source>
        <strain evidence="18 19">4H37-19</strain>
    </source>
</reference>
<keyword evidence="8" id="KW-0210">Decarboxylase</keyword>
<evidence type="ECO:0000256" key="11">
    <source>
        <dbReference type="ARBA" id="ARBA00023235"/>
    </source>
</evidence>
<sequence>MQNNIPTVLEGIVSARRRHLPDIRQRISHVDPAVLPRSQRSLFHALGGGDPQGRINQNRYIMECKSASPSLGLIRKNYSPGEIARVYSRYASAISVLCEPEKFGGDYDHLATVAASTHLPVLCKDFIIDPVQLHAARYFGADAVLLMLSVLEDQEYRELAAEADRLGLDVLTEVIDEDEVSRGTSLGAKIFGVNHRNLHDLSIDLSRSSRLARHIPPDAVLVSESGIQDHHTIRKLGGHSHAFLVGSQLTSQPDIDRAARSLVFGTHKVCGLQTPSAAQVARACGAIYGGLIFEPSSPRNVSRETAEKIISAEPGLEYVAVSRRESRWSELTFDGISVLQLHTPLHRSVAEELEFLNRVREDVGPHIRLWRAISMTEPHSADIARELSRCQDIELLVLDSQHGGSGQTFNWSSIPQEILAKSLLAGGINEDNLTAALAVGSAGIDINSGVEYPVSSGTWAHHKDAAALHRIFSIIHNDFEAKDDN</sequence>
<dbReference type="Pfam" id="PF00218">
    <property type="entry name" value="IGPS"/>
    <property type="match status" value="1"/>
</dbReference>
<dbReference type="HAMAP" id="MF_00135">
    <property type="entry name" value="PRAI"/>
    <property type="match status" value="1"/>
</dbReference>
<comment type="pathway">
    <text evidence="3 15">Amino-acid biosynthesis; L-tryptophan biosynthesis; L-tryptophan from chorismate: step 3/5.</text>
</comment>
<keyword evidence="10 15" id="KW-0057">Aromatic amino acid biosynthesis</keyword>
<evidence type="ECO:0000256" key="12">
    <source>
        <dbReference type="ARBA" id="ARBA00023239"/>
    </source>
</evidence>
<dbReference type="SUPFAM" id="SSF51366">
    <property type="entry name" value="Ribulose-phoshate binding barrel"/>
    <property type="match status" value="2"/>
</dbReference>
<evidence type="ECO:0000256" key="10">
    <source>
        <dbReference type="ARBA" id="ARBA00023141"/>
    </source>
</evidence>
<dbReference type="Gene3D" id="3.20.20.70">
    <property type="entry name" value="Aldolase class I"/>
    <property type="match status" value="2"/>
</dbReference>
<feature type="domain" description="N-(5'phosphoribosyl) anthranilate isomerase (PRAI)" evidence="17">
    <location>
        <begin position="268"/>
        <end position="451"/>
    </location>
</feature>
<comment type="similarity">
    <text evidence="15">Belongs to the TrpF family.</text>
</comment>
<dbReference type="GO" id="GO:0004425">
    <property type="term" value="F:indole-3-glycerol-phosphate synthase activity"/>
    <property type="evidence" value="ECO:0007669"/>
    <property type="project" value="UniProtKB-EC"/>
</dbReference>
<keyword evidence="7 15" id="KW-0028">Amino-acid biosynthesis</keyword>
<dbReference type="InterPro" id="IPR045186">
    <property type="entry name" value="Indole-3-glycerol_P_synth"/>
</dbReference>
<comment type="similarity">
    <text evidence="5">In the N-terminal section; belongs to the TrpC family.</text>
</comment>
<dbReference type="UniPathway" id="UPA00035">
    <property type="reaction ID" value="UER00042"/>
</dbReference>
<evidence type="ECO:0000256" key="5">
    <source>
        <dbReference type="ARBA" id="ARBA00007902"/>
    </source>
</evidence>
<dbReference type="CDD" id="cd00405">
    <property type="entry name" value="PRAI"/>
    <property type="match status" value="1"/>
</dbReference>
<evidence type="ECO:0000256" key="7">
    <source>
        <dbReference type="ARBA" id="ARBA00022605"/>
    </source>
</evidence>
<dbReference type="GO" id="GO:0000162">
    <property type="term" value="P:L-tryptophan biosynthetic process"/>
    <property type="evidence" value="ECO:0007669"/>
    <property type="project" value="UniProtKB-UniRule"/>
</dbReference>
<dbReference type="NCBIfam" id="NF006945">
    <property type="entry name" value="PRK09427.1"/>
    <property type="match status" value="1"/>
</dbReference>
<keyword evidence="19" id="KW-1185">Reference proteome</keyword>
<name>A0A7H0SRY7_9CORY</name>
<evidence type="ECO:0000259" key="17">
    <source>
        <dbReference type="Pfam" id="PF00697"/>
    </source>
</evidence>
<dbReference type="KEGG" id="cpoy:GP475_12215"/>
<evidence type="ECO:0000313" key="19">
    <source>
        <dbReference type="Proteomes" id="UP000516320"/>
    </source>
</evidence>
<comment type="catalytic activity">
    <reaction evidence="2">
        <text>1-(2-carboxyphenylamino)-1-deoxy-D-ribulose 5-phosphate + H(+) = (1S,2R)-1-C-(indol-3-yl)glycerol 3-phosphate + CO2 + H2O</text>
        <dbReference type="Rhea" id="RHEA:23476"/>
        <dbReference type="ChEBI" id="CHEBI:15377"/>
        <dbReference type="ChEBI" id="CHEBI:15378"/>
        <dbReference type="ChEBI" id="CHEBI:16526"/>
        <dbReference type="ChEBI" id="CHEBI:58613"/>
        <dbReference type="ChEBI" id="CHEBI:58866"/>
        <dbReference type="EC" id="4.1.1.48"/>
    </reaction>
</comment>
<evidence type="ECO:0000256" key="14">
    <source>
        <dbReference type="ARBA" id="ARBA00025592"/>
    </source>
</evidence>
<evidence type="ECO:0000256" key="6">
    <source>
        <dbReference type="ARBA" id="ARBA00009847"/>
    </source>
</evidence>
<evidence type="ECO:0000256" key="9">
    <source>
        <dbReference type="ARBA" id="ARBA00022822"/>
    </source>
</evidence>
<evidence type="ECO:0000256" key="2">
    <source>
        <dbReference type="ARBA" id="ARBA00001633"/>
    </source>
</evidence>
<dbReference type="InterPro" id="IPR011060">
    <property type="entry name" value="RibuloseP-bd_barrel"/>
</dbReference>
<evidence type="ECO:0000256" key="1">
    <source>
        <dbReference type="ARBA" id="ARBA00001164"/>
    </source>
</evidence>